<evidence type="ECO:0000313" key="4">
    <source>
        <dbReference type="EMBL" id="MCM2577633.1"/>
    </source>
</evidence>
<dbReference type="InterPro" id="IPR003594">
    <property type="entry name" value="HATPase_dom"/>
</dbReference>
<keyword evidence="4" id="KW-0067">ATP-binding</keyword>
<dbReference type="Pfam" id="PF13581">
    <property type="entry name" value="HATPase_c_2"/>
    <property type="match status" value="1"/>
</dbReference>
<gene>
    <name evidence="4" type="ORF">M1E25_09730</name>
</gene>
<feature type="region of interest" description="Disordered" evidence="2">
    <location>
        <begin position="1"/>
        <end position="30"/>
    </location>
</feature>
<reference evidence="4" key="1">
    <citation type="journal article" date="2023" name="Int. J. Syst. Evol. Microbiol.">
        <title>Streptomyces meridianus sp. nov. isolated from brackish water of the Tagus estuary in Alcochete, Portugal.</title>
        <authorList>
            <person name="Santos J.D.N."/>
            <person name="Klimek D."/>
            <person name="Calusinska M."/>
            <person name="Lobo Da Cunha A."/>
            <person name="Catita J."/>
            <person name="Goncalves H."/>
            <person name="Gonzalez I."/>
            <person name="Reyes F."/>
            <person name="Lage O.M."/>
        </authorList>
    </citation>
    <scope>NUCLEOTIDE SEQUENCE</scope>
    <source>
        <strain evidence="4">MTZ3.1</strain>
    </source>
</reference>
<sequence>MPANTPATSSVAIGATASAAPPAGGLPRDIEWRLPRHPRSVGRARALLRAQAGSWRVPPEPTEIAVLLLSELATNAVRHADGPDARELSIRLTAGEKRLRVEVSDASERPLRPAQASACDETGRGLSIVAALADDWGTHPRACGIGKIVWFEIAAPAERAPAPVGESEQ</sequence>
<evidence type="ECO:0000256" key="1">
    <source>
        <dbReference type="ARBA" id="ARBA00022527"/>
    </source>
</evidence>
<evidence type="ECO:0000259" key="3">
    <source>
        <dbReference type="Pfam" id="PF13581"/>
    </source>
</evidence>
<dbReference type="InterPro" id="IPR036890">
    <property type="entry name" value="HATPase_C_sf"/>
</dbReference>
<dbReference type="SUPFAM" id="SSF55874">
    <property type="entry name" value="ATPase domain of HSP90 chaperone/DNA topoisomerase II/histidine kinase"/>
    <property type="match status" value="1"/>
</dbReference>
<dbReference type="RefSeq" id="WP_251412719.1">
    <property type="nucleotide sequence ID" value="NZ_JAMQGM010000020.1"/>
</dbReference>
<keyword evidence="1" id="KW-0418">Kinase</keyword>
<dbReference type="InterPro" id="IPR050267">
    <property type="entry name" value="Anti-sigma-factor_SerPK"/>
</dbReference>
<dbReference type="CDD" id="cd16936">
    <property type="entry name" value="HATPase_RsbW-like"/>
    <property type="match status" value="1"/>
</dbReference>
<dbReference type="PANTHER" id="PTHR35526">
    <property type="entry name" value="ANTI-SIGMA-F FACTOR RSBW-RELATED"/>
    <property type="match status" value="1"/>
</dbReference>
<proteinExistence type="predicted"/>
<organism evidence="4 5">
    <name type="scientific">Streptomyces meridianus</name>
    <dbReference type="NCBI Taxonomy" id="2938945"/>
    <lineage>
        <taxon>Bacteria</taxon>
        <taxon>Bacillati</taxon>
        <taxon>Actinomycetota</taxon>
        <taxon>Actinomycetes</taxon>
        <taxon>Kitasatosporales</taxon>
        <taxon>Streptomycetaceae</taxon>
        <taxon>Streptomyces</taxon>
    </lineage>
</organism>
<keyword evidence="4" id="KW-0547">Nucleotide-binding</keyword>
<dbReference type="Proteomes" id="UP001167160">
    <property type="component" value="Unassembled WGS sequence"/>
</dbReference>
<dbReference type="EMBL" id="JAMQGM010000020">
    <property type="protein sequence ID" value="MCM2577633.1"/>
    <property type="molecule type" value="Genomic_DNA"/>
</dbReference>
<keyword evidence="5" id="KW-1185">Reference proteome</keyword>
<protein>
    <submittedName>
        <fullName evidence="4">ATP-binding protein</fullName>
    </submittedName>
</protein>
<comment type="caution">
    <text evidence="4">The sequence shown here is derived from an EMBL/GenBank/DDBJ whole genome shotgun (WGS) entry which is preliminary data.</text>
</comment>
<evidence type="ECO:0000256" key="2">
    <source>
        <dbReference type="SAM" id="MobiDB-lite"/>
    </source>
</evidence>
<keyword evidence="1" id="KW-0808">Transferase</keyword>
<dbReference type="PANTHER" id="PTHR35526:SF3">
    <property type="entry name" value="ANTI-SIGMA-F FACTOR RSBW"/>
    <property type="match status" value="1"/>
</dbReference>
<dbReference type="Gene3D" id="3.30.565.10">
    <property type="entry name" value="Histidine kinase-like ATPase, C-terminal domain"/>
    <property type="match status" value="1"/>
</dbReference>
<accession>A0ABT0X520</accession>
<name>A0ABT0X520_9ACTN</name>
<feature type="compositionally biased region" description="Low complexity" evidence="2">
    <location>
        <begin position="7"/>
        <end position="25"/>
    </location>
</feature>
<evidence type="ECO:0000313" key="5">
    <source>
        <dbReference type="Proteomes" id="UP001167160"/>
    </source>
</evidence>
<dbReference type="GO" id="GO:0005524">
    <property type="term" value="F:ATP binding"/>
    <property type="evidence" value="ECO:0007669"/>
    <property type="project" value="UniProtKB-KW"/>
</dbReference>
<keyword evidence="1" id="KW-0723">Serine/threonine-protein kinase</keyword>
<feature type="domain" description="Histidine kinase/HSP90-like ATPase" evidence="3">
    <location>
        <begin position="35"/>
        <end position="136"/>
    </location>
</feature>